<evidence type="ECO:0000313" key="3">
    <source>
        <dbReference type="Proteomes" id="UP001138500"/>
    </source>
</evidence>
<dbReference type="EMBL" id="RIBY02002045">
    <property type="protein sequence ID" value="KAH9826030.1"/>
    <property type="molecule type" value="Genomic_DNA"/>
</dbReference>
<gene>
    <name evidence="2" type="ORF">Tdes44962_MAKER03813</name>
</gene>
<dbReference type="Pfam" id="PF00646">
    <property type="entry name" value="F-box"/>
    <property type="match status" value="1"/>
</dbReference>
<protein>
    <submittedName>
        <fullName evidence="2">F-box domain protein</fullName>
    </submittedName>
</protein>
<feature type="domain" description="F-box" evidence="1">
    <location>
        <begin position="17"/>
        <end position="48"/>
    </location>
</feature>
<evidence type="ECO:0000313" key="2">
    <source>
        <dbReference type="EMBL" id="KAH9826030.1"/>
    </source>
</evidence>
<organism evidence="2 3">
    <name type="scientific">Teratosphaeria destructans</name>
    <dbReference type="NCBI Taxonomy" id="418781"/>
    <lineage>
        <taxon>Eukaryota</taxon>
        <taxon>Fungi</taxon>
        <taxon>Dikarya</taxon>
        <taxon>Ascomycota</taxon>
        <taxon>Pezizomycotina</taxon>
        <taxon>Dothideomycetes</taxon>
        <taxon>Dothideomycetidae</taxon>
        <taxon>Mycosphaerellales</taxon>
        <taxon>Teratosphaeriaceae</taxon>
        <taxon>Teratosphaeria</taxon>
    </lineage>
</organism>
<dbReference type="OrthoDB" id="3800738at2759"/>
<dbReference type="InterPro" id="IPR036047">
    <property type="entry name" value="F-box-like_dom_sf"/>
</dbReference>
<dbReference type="CDD" id="cd09917">
    <property type="entry name" value="F-box_SF"/>
    <property type="match status" value="1"/>
</dbReference>
<evidence type="ECO:0000259" key="1">
    <source>
        <dbReference type="Pfam" id="PF00646"/>
    </source>
</evidence>
<dbReference type="Proteomes" id="UP001138500">
    <property type="component" value="Unassembled WGS sequence"/>
</dbReference>
<sequence>MALKHSSPVEEVLDTTELFEAILLFLPMKDLLLAQQVSRKFNDTIAASPKLKEALFLQPAAPKPNSKNMTATVNPLLKHSTSSLLAVFAQDRTPQVLSIKELEHAPLDEPFWLDFHDAQCSCTRVTKVVVELTHVPYILDGPLASATPREKNQHRTLWAPLTTPHGLKTTKVFSTGSWRSMLLTQLPCPMEASTSLVSASRTSRPRFAVRRSG</sequence>
<dbReference type="SUPFAM" id="SSF81383">
    <property type="entry name" value="F-box domain"/>
    <property type="match status" value="1"/>
</dbReference>
<comment type="caution">
    <text evidence="2">The sequence shown here is derived from an EMBL/GenBank/DDBJ whole genome shotgun (WGS) entry which is preliminary data.</text>
</comment>
<accession>A0A9W7W175</accession>
<dbReference type="AlphaFoldDB" id="A0A9W7W175"/>
<name>A0A9W7W175_9PEZI</name>
<dbReference type="InterPro" id="IPR001810">
    <property type="entry name" value="F-box_dom"/>
</dbReference>
<reference evidence="2 3" key="2">
    <citation type="journal article" date="2021" name="Curr. Genet.">
        <title>Genetic response to nitrogen starvation in the aggressive Eucalyptus foliar pathogen Teratosphaeria destructans.</title>
        <authorList>
            <person name="Havenga M."/>
            <person name="Wingfield B.D."/>
            <person name="Wingfield M.J."/>
            <person name="Dreyer L.L."/>
            <person name="Roets F."/>
            <person name="Aylward J."/>
        </authorList>
    </citation>
    <scope>NUCLEOTIDE SEQUENCE [LARGE SCALE GENOMIC DNA]</scope>
    <source>
        <strain evidence="2">CMW44962</strain>
    </source>
</reference>
<reference evidence="2 3" key="1">
    <citation type="journal article" date="2018" name="IMA Fungus">
        <title>IMA Genome-F 10: Nine draft genome sequences of Claviceps purpurea s.lat., including C. arundinis, C. humidiphila, and C. cf. spartinae, pseudomolecules for the pitch canker pathogen Fusarium circinatum, draft genome of Davidsoniella eucalypti, Grosmannia galeiformis, Quambalaria eucalypti, and Teratosphaeria destructans.</title>
        <authorList>
            <person name="Wingfield B.D."/>
            <person name="Liu M."/>
            <person name="Nguyen H.D."/>
            <person name="Lane F.A."/>
            <person name="Morgan S.W."/>
            <person name="De Vos L."/>
            <person name="Wilken P.M."/>
            <person name="Duong T.A."/>
            <person name="Aylward J."/>
            <person name="Coetzee M.P."/>
            <person name="Dadej K."/>
            <person name="De Beer Z.W."/>
            <person name="Findlay W."/>
            <person name="Havenga M."/>
            <person name="Kolarik M."/>
            <person name="Menzies J.G."/>
            <person name="Naidoo K."/>
            <person name="Pochopski O."/>
            <person name="Shoukouhi P."/>
            <person name="Santana Q.C."/>
            <person name="Seifert K.A."/>
            <person name="Soal N."/>
            <person name="Steenkamp E.T."/>
            <person name="Tatham C.T."/>
            <person name="van der Nest M.A."/>
            <person name="Wingfield M.J."/>
        </authorList>
    </citation>
    <scope>NUCLEOTIDE SEQUENCE [LARGE SCALE GENOMIC DNA]</scope>
    <source>
        <strain evidence="2">CMW44962</strain>
    </source>
</reference>
<keyword evidence="3" id="KW-1185">Reference proteome</keyword>
<proteinExistence type="predicted"/>